<comment type="caution">
    <text evidence="5">The sequence shown here is derived from an EMBL/GenBank/DDBJ whole genome shotgun (WGS) entry which is preliminary data.</text>
</comment>
<dbReference type="GO" id="GO:0006952">
    <property type="term" value="P:defense response"/>
    <property type="evidence" value="ECO:0007669"/>
    <property type="project" value="UniProtKB-KW"/>
</dbReference>
<proteinExistence type="predicted"/>
<dbReference type="PANTHER" id="PTHR19338:SF73">
    <property type="entry name" value="DISEASE RESISTANCE PROTEIN RGA2-LIKE"/>
    <property type="match status" value="1"/>
</dbReference>
<dbReference type="Gene3D" id="1.20.5.4130">
    <property type="match status" value="1"/>
</dbReference>
<dbReference type="EMBL" id="JABCRI010000014">
    <property type="protein sequence ID" value="KAF8393814.1"/>
    <property type="molecule type" value="Genomic_DNA"/>
</dbReference>
<evidence type="ECO:0000256" key="3">
    <source>
        <dbReference type="ARBA" id="ARBA00022821"/>
    </source>
</evidence>
<dbReference type="AlphaFoldDB" id="A0A835DB86"/>
<evidence type="ECO:0000256" key="1">
    <source>
        <dbReference type="ARBA" id="ARBA00022737"/>
    </source>
</evidence>
<dbReference type="OrthoDB" id="2018467at2759"/>
<dbReference type="Proteomes" id="UP000655225">
    <property type="component" value="Unassembled WGS sequence"/>
</dbReference>
<evidence type="ECO:0000259" key="4">
    <source>
        <dbReference type="Pfam" id="PF18052"/>
    </source>
</evidence>
<dbReference type="PANTHER" id="PTHR19338">
    <property type="entry name" value="TRANSLOCASE OF INNER MITOCHONDRIAL MEMBRANE 13 HOMOLOG"/>
    <property type="match status" value="1"/>
</dbReference>
<protein>
    <recommendedName>
        <fullName evidence="4">Disease resistance N-terminal domain-containing protein</fullName>
    </recommendedName>
</protein>
<keyword evidence="1" id="KW-0677">Repeat</keyword>
<sequence>MIGEVLFSVALEAILREVISLANEEIRLVWGFKEELRKLRNTLTVILAVLEDAEKQQEKYVPVRIWLARVKDVAYDAEDVLDEFAYEKLRGKMEIGNRMKNKVRNFFSPSNPLAFQFKMVHLNIA</sequence>
<dbReference type="InterPro" id="IPR041118">
    <property type="entry name" value="Rx_N"/>
</dbReference>
<dbReference type="CDD" id="cd14798">
    <property type="entry name" value="RX-CC_like"/>
    <property type="match status" value="1"/>
</dbReference>
<keyword evidence="6" id="KW-1185">Reference proteome</keyword>
<evidence type="ECO:0000313" key="5">
    <source>
        <dbReference type="EMBL" id="KAF8393814.1"/>
    </source>
</evidence>
<dbReference type="OMA" id="RERHISV"/>
<reference evidence="5 6" key="1">
    <citation type="submission" date="2020-04" db="EMBL/GenBank/DDBJ databases">
        <title>Plant Genome Project.</title>
        <authorList>
            <person name="Zhang R.-G."/>
        </authorList>
    </citation>
    <scope>NUCLEOTIDE SEQUENCE [LARGE SCALE GENOMIC DNA]</scope>
    <source>
        <strain evidence="5">YNK0</strain>
        <tissue evidence="5">Leaf</tissue>
    </source>
</reference>
<evidence type="ECO:0000313" key="6">
    <source>
        <dbReference type="Proteomes" id="UP000655225"/>
    </source>
</evidence>
<gene>
    <name evidence="5" type="ORF">HHK36_020012</name>
</gene>
<dbReference type="Pfam" id="PF18052">
    <property type="entry name" value="Rx_N"/>
    <property type="match status" value="1"/>
</dbReference>
<dbReference type="GO" id="GO:0000166">
    <property type="term" value="F:nucleotide binding"/>
    <property type="evidence" value="ECO:0007669"/>
    <property type="project" value="UniProtKB-KW"/>
</dbReference>
<dbReference type="InterPro" id="IPR038005">
    <property type="entry name" value="RX-like_CC"/>
</dbReference>
<keyword evidence="2" id="KW-0547">Nucleotide-binding</keyword>
<organism evidence="5 6">
    <name type="scientific">Tetracentron sinense</name>
    <name type="common">Spur-leaf</name>
    <dbReference type="NCBI Taxonomy" id="13715"/>
    <lineage>
        <taxon>Eukaryota</taxon>
        <taxon>Viridiplantae</taxon>
        <taxon>Streptophyta</taxon>
        <taxon>Embryophyta</taxon>
        <taxon>Tracheophyta</taxon>
        <taxon>Spermatophyta</taxon>
        <taxon>Magnoliopsida</taxon>
        <taxon>Trochodendrales</taxon>
        <taxon>Trochodendraceae</taxon>
        <taxon>Tetracentron</taxon>
    </lineage>
</organism>
<feature type="domain" description="Disease resistance N-terminal" evidence="4">
    <location>
        <begin position="10"/>
        <end position="98"/>
    </location>
</feature>
<name>A0A835DB86_TETSI</name>
<keyword evidence="3" id="KW-0611">Plant defense</keyword>
<accession>A0A835DB86</accession>
<evidence type="ECO:0000256" key="2">
    <source>
        <dbReference type="ARBA" id="ARBA00022741"/>
    </source>
</evidence>